<reference evidence="5 6" key="1">
    <citation type="submission" date="2020-10" db="EMBL/GenBank/DDBJ databases">
        <title>Mucilaginibacter mali sp. nov., isolated from rhizosphere soil of apple orchard.</title>
        <authorList>
            <person name="Lee J.-S."/>
            <person name="Kim H.S."/>
            <person name="Kim J.-S."/>
        </authorList>
    </citation>
    <scope>NUCLEOTIDE SEQUENCE [LARGE SCALE GENOMIC DNA]</scope>
    <source>
        <strain evidence="5 6">KCTC 23157</strain>
    </source>
</reference>
<evidence type="ECO:0000256" key="4">
    <source>
        <dbReference type="SAM" id="SignalP"/>
    </source>
</evidence>
<dbReference type="Pfam" id="PF06977">
    <property type="entry name" value="SdiA-regulated"/>
    <property type="match status" value="1"/>
</dbReference>
<feature type="chain" id="PRO_5046896376" evidence="4">
    <location>
        <begin position="22"/>
        <end position="286"/>
    </location>
</feature>
<evidence type="ECO:0000256" key="3">
    <source>
        <dbReference type="ARBA" id="ARBA00023136"/>
    </source>
</evidence>
<dbReference type="PROSITE" id="PS51257">
    <property type="entry name" value="PROKAR_LIPOPROTEIN"/>
    <property type="match status" value="1"/>
</dbReference>
<accession>A0ABR9XGK4</accession>
<keyword evidence="4" id="KW-0732">Signal</keyword>
<comment type="caution">
    <text evidence="5">The sequence shown here is derived from an EMBL/GenBank/DDBJ whole genome shotgun (WGS) entry which is preliminary data.</text>
</comment>
<evidence type="ECO:0000313" key="6">
    <source>
        <dbReference type="Proteomes" id="UP000632774"/>
    </source>
</evidence>
<dbReference type="Proteomes" id="UP000632774">
    <property type="component" value="Unassembled WGS sequence"/>
</dbReference>
<gene>
    <name evidence="5" type="ORF">IRJ18_07440</name>
</gene>
<dbReference type="EMBL" id="JADFFM010000001">
    <property type="protein sequence ID" value="MBE9666190.1"/>
    <property type="molecule type" value="Genomic_DNA"/>
</dbReference>
<proteinExistence type="predicted"/>
<keyword evidence="6" id="KW-1185">Reference proteome</keyword>
<keyword evidence="3" id="KW-0472">Membrane</keyword>
<evidence type="ECO:0000256" key="1">
    <source>
        <dbReference type="ARBA" id="ARBA00004236"/>
    </source>
</evidence>
<dbReference type="SUPFAM" id="SSF101898">
    <property type="entry name" value="NHL repeat"/>
    <property type="match status" value="1"/>
</dbReference>
<feature type="signal peptide" evidence="4">
    <location>
        <begin position="1"/>
        <end position="21"/>
    </location>
</feature>
<evidence type="ECO:0000256" key="2">
    <source>
        <dbReference type="ARBA" id="ARBA00022475"/>
    </source>
</evidence>
<dbReference type="InterPro" id="IPR009722">
    <property type="entry name" value="YjiK/CarP"/>
</dbReference>
<keyword evidence="2" id="KW-1003">Cell membrane</keyword>
<organism evidence="5 6">
    <name type="scientific">Mucilaginibacter boryungensis</name>
    <dbReference type="NCBI Taxonomy" id="768480"/>
    <lineage>
        <taxon>Bacteria</taxon>
        <taxon>Pseudomonadati</taxon>
        <taxon>Bacteroidota</taxon>
        <taxon>Sphingobacteriia</taxon>
        <taxon>Sphingobacteriales</taxon>
        <taxon>Sphingobacteriaceae</taxon>
        <taxon>Mucilaginibacter</taxon>
    </lineage>
</organism>
<sequence length="286" mass="31650">MKKIRVFLTTFFALFSVLVISCTDKKNYASPPGYDLNKPVKYNMPERLTEISGIAFHNGNADTLYAEDDEEGRVYYFKPGDKEVSHSELGKGGDYEDIAVLGNQVIILRSDGVLFVCPLARLKTGMTGSVQKWDNILPQGEYEGLYADEKTNQLYALCKHCSNEKTSKECSIYSFTLTANGAIKSTGKSAIDVQDIAAKLGQGKISFHPSALAKNQQTNEWYVLSSVNKILVITDSSWKVKAVYPLNPGVFMQPEGIAFDGNNTLYISNEGDKIASGNVLRFSYKK</sequence>
<comment type="subcellular location">
    <subcellularLocation>
        <location evidence="1">Cell membrane</location>
    </subcellularLocation>
</comment>
<name>A0ABR9XGK4_9SPHI</name>
<dbReference type="RefSeq" id="WP_194105562.1">
    <property type="nucleotide sequence ID" value="NZ_JADFFM010000001.1"/>
</dbReference>
<evidence type="ECO:0000313" key="5">
    <source>
        <dbReference type="EMBL" id="MBE9666190.1"/>
    </source>
</evidence>
<protein>
    <submittedName>
        <fullName evidence="5">SdiA-regulated domain-containing protein</fullName>
    </submittedName>
</protein>